<name>A0ABU0XJF2_9MICO</name>
<feature type="signal peptide" evidence="2">
    <location>
        <begin position="1"/>
        <end position="29"/>
    </location>
</feature>
<evidence type="ECO:0000256" key="2">
    <source>
        <dbReference type="SAM" id="SignalP"/>
    </source>
</evidence>
<protein>
    <recommendedName>
        <fullName evidence="5">Secreted protein</fullName>
    </recommendedName>
</protein>
<gene>
    <name evidence="3" type="ORF">RBR11_15125</name>
</gene>
<feature type="region of interest" description="Disordered" evidence="1">
    <location>
        <begin position="131"/>
        <end position="159"/>
    </location>
</feature>
<sequence length="196" mass="20231">MMKVRSMLVTAVGLLAVLAGLTVAESASASVVVAAARSSEDPAASPEPAPSEEPARPFDVTDLPALPVGDLPSMVPQVPVGESEPARPLPDRTIYDTSTAPNAPAPKFDVSPEAAAWLLAAKDSVVGKFTRPDGAREAQDSTSQNIAASDPTSADVAETGPLRTMIGPVLVQRPASAPGVPYASRGWIRVGMYGRY</sequence>
<reference evidence="3 4" key="1">
    <citation type="submission" date="2023-08" db="EMBL/GenBank/DDBJ databases">
        <title>Microbacterium sp. nov., isolated from a waste landfill.</title>
        <authorList>
            <person name="Wen W."/>
        </authorList>
    </citation>
    <scope>NUCLEOTIDE SEQUENCE [LARGE SCALE GENOMIC DNA]</scope>
    <source>
        <strain evidence="3 4">ASV81</strain>
    </source>
</reference>
<accession>A0ABU0XJF2</accession>
<keyword evidence="2" id="KW-0732">Signal</keyword>
<comment type="caution">
    <text evidence="3">The sequence shown here is derived from an EMBL/GenBank/DDBJ whole genome shotgun (WGS) entry which is preliminary data.</text>
</comment>
<evidence type="ECO:0000313" key="3">
    <source>
        <dbReference type="EMBL" id="MDQ4215248.1"/>
    </source>
</evidence>
<dbReference type="EMBL" id="JAVFCB010000009">
    <property type="protein sequence ID" value="MDQ4215248.1"/>
    <property type="molecule type" value="Genomic_DNA"/>
</dbReference>
<feature type="chain" id="PRO_5045763157" description="Secreted protein" evidence="2">
    <location>
        <begin position="30"/>
        <end position="196"/>
    </location>
</feature>
<organism evidence="3 4">
    <name type="scientific">Microbacterium capsulatum</name>
    <dbReference type="NCBI Taxonomy" id="3041921"/>
    <lineage>
        <taxon>Bacteria</taxon>
        <taxon>Bacillati</taxon>
        <taxon>Actinomycetota</taxon>
        <taxon>Actinomycetes</taxon>
        <taxon>Micrococcales</taxon>
        <taxon>Microbacteriaceae</taxon>
        <taxon>Microbacterium</taxon>
    </lineage>
</organism>
<feature type="compositionally biased region" description="Polar residues" evidence="1">
    <location>
        <begin position="140"/>
        <end position="152"/>
    </location>
</feature>
<evidence type="ECO:0000313" key="4">
    <source>
        <dbReference type="Proteomes" id="UP001230289"/>
    </source>
</evidence>
<proteinExistence type="predicted"/>
<evidence type="ECO:0008006" key="5">
    <source>
        <dbReference type="Google" id="ProtNLM"/>
    </source>
</evidence>
<keyword evidence="4" id="KW-1185">Reference proteome</keyword>
<feature type="region of interest" description="Disordered" evidence="1">
    <location>
        <begin position="39"/>
        <end position="107"/>
    </location>
</feature>
<dbReference type="Proteomes" id="UP001230289">
    <property type="component" value="Unassembled WGS sequence"/>
</dbReference>
<evidence type="ECO:0000256" key="1">
    <source>
        <dbReference type="SAM" id="MobiDB-lite"/>
    </source>
</evidence>